<dbReference type="EMBL" id="AMRV01000003">
    <property type="protein sequence ID" value="EMD83292.1"/>
    <property type="molecule type" value="Genomic_DNA"/>
</dbReference>
<evidence type="ECO:0000313" key="11">
    <source>
        <dbReference type="Proteomes" id="UP000011717"/>
    </source>
</evidence>
<dbReference type="Gene3D" id="3.30.240.20">
    <property type="entry name" value="bsu07140 like domains"/>
    <property type="match status" value="1"/>
</dbReference>
<comment type="subcellular location">
    <subcellularLocation>
        <location evidence="1">Cell membrane</location>
        <topology evidence="1">Multi-pass membrane protein</topology>
    </subcellularLocation>
</comment>
<evidence type="ECO:0000256" key="3">
    <source>
        <dbReference type="ARBA" id="ARBA00022475"/>
    </source>
</evidence>
<evidence type="ECO:0000256" key="4">
    <source>
        <dbReference type="ARBA" id="ARBA00022692"/>
    </source>
</evidence>
<evidence type="ECO:0000313" key="10">
    <source>
        <dbReference type="EMBL" id="EMD83292.1"/>
    </source>
</evidence>
<dbReference type="Pfam" id="PF04239">
    <property type="entry name" value="DUF421"/>
    <property type="match status" value="1"/>
</dbReference>
<keyword evidence="3" id="KW-1003">Cell membrane</keyword>
<dbReference type="RefSeq" id="WP_008600902.1">
    <property type="nucleotide sequence ID" value="NZ_AMRV01000003.1"/>
</dbReference>
<comment type="similarity">
    <text evidence="2">Belongs to the UPF0702 family.</text>
</comment>
<feature type="domain" description="YetF C-terminal" evidence="8">
    <location>
        <begin position="91"/>
        <end position="160"/>
    </location>
</feature>
<dbReference type="PATRIC" id="fig|1234595.3.peg.1195"/>
<organism evidence="10 11">
    <name type="scientific">Pacificimonas flava</name>
    <dbReference type="NCBI Taxonomy" id="1234595"/>
    <lineage>
        <taxon>Bacteria</taxon>
        <taxon>Pseudomonadati</taxon>
        <taxon>Pseudomonadota</taxon>
        <taxon>Alphaproteobacteria</taxon>
        <taxon>Sphingomonadales</taxon>
        <taxon>Sphingosinicellaceae</taxon>
        <taxon>Pacificimonas</taxon>
    </lineage>
</organism>
<evidence type="ECO:0000256" key="7">
    <source>
        <dbReference type="SAM" id="Phobius"/>
    </source>
</evidence>
<feature type="domain" description="YetF-like N-terminal transmembrane" evidence="9">
    <location>
        <begin position="24"/>
        <end position="80"/>
    </location>
</feature>
<evidence type="ECO:0000256" key="2">
    <source>
        <dbReference type="ARBA" id="ARBA00006448"/>
    </source>
</evidence>
<evidence type="ECO:0000256" key="6">
    <source>
        <dbReference type="ARBA" id="ARBA00023136"/>
    </source>
</evidence>
<gene>
    <name evidence="10" type="ORF">C725_1193</name>
</gene>
<dbReference type="Proteomes" id="UP000011717">
    <property type="component" value="Unassembled WGS sequence"/>
</dbReference>
<dbReference type="PANTHER" id="PTHR34582">
    <property type="entry name" value="UPF0702 TRANSMEMBRANE PROTEIN YCAP"/>
    <property type="match status" value="1"/>
</dbReference>
<dbReference type="OrthoDB" id="9793799at2"/>
<dbReference type="InterPro" id="IPR023090">
    <property type="entry name" value="UPF0702_alpha/beta_dom_sf"/>
</dbReference>
<feature type="transmembrane region" description="Helical" evidence="7">
    <location>
        <begin position="69"/>
        <end position="90"/>
    </location>
</feature>
<sequence>MKAGVLPDTVERLLFIAGSSAGFFIFIVLLVRLMGKRTTSQMNNFDWIIMITVGSIVASGILLPNVSLAGAAVAILVLAACQWLTTHLALRSQSFRRVVRAEPRLLVRNGMYLREAMRQERVALPEVEAKLREAGLVDVSEAGWVVLETNGAMSIIPRHQQGAARSGTVQEFGSERSR</sequence>
<comment type="caution">
    <text evidence="10">The sequence shown here is derived from an EMBL/GenBank/DDBJ whole genome shotgun (WGS) entry which is preliminary data.</text>
</comment>
<feature type="transmembrane region" description="Helical" evidence="7">
    <location>
        <begin position="12"/>
        <end position="33"/>
    </location>
</feature>
<dbReference type="GO" id="GO:0005886">
    <property type="term" value="C:plasma membrane"/>
    <property type="evidence" value="ECO:0007669"/>
    <property type="project" value="UniProtKB-SubCell"/>
</dbReference>
<evidence type="ECO:0000256" key="5">
    <source>
        <dbReference type="ARBA" id="ARBA00022989"/>
    </source>
</evidence>
<dbReference type="InterPro" id="IPR048454">
    <property type="entry name" value="YetF_N"/>
</dbReference>
<name>M2U5J6_9SPHN</name>
<evidence type="ECO:0000259" key="8">
    <source>
        <dbReference type="Pfam" id="PF04239"/>
    </source>
</evidence>
<dbReference type="PANTHER" id="PTHR34582:SF6">
    <property type="entry name" value="UPF0702 TRANSMEMBRANE PROTEIN YCAP"/>
    <property type="match status" value="1"/>
</dbReference>
<reference evidence="10 11" key="1">
    <citation type="journal article" date="2013" name="Genome Announc.">
        <title>Draft Genome Sequence of Strain JLT2015T, Belonging to the Family Sphingomonadaceae of the Alphaproteobacteria.</title>
        <authorList>
            <person name="Tang K."/>
            <person name="Liu K."/>
            <person name="Li S."/>
            <person name="Jiao N."/>
        </authorList>
    </citation>
    <scope>NUCLEOTIDE SEQUENCE [LARGE SCALE GENOMIC DNA]</scope>
    <source>
        <strain evidence="10 11">JLT2015</strain>
    </source>
</reference>
<dbReference type="AlphaFoldDB" id="M2U5J6"/>
<evidence type="ECO:0000259" key="9">
    <source>
        <dbReference type="Pfam" id="PF20730"/>
    </source>
</evidence>
<keyword evidence="4 7" id="KW-0812">Transmembrane</keyword>
<keyword evidence="11" id="KW-1185">Reference proteome</keyword>
<evidence type="ECO:0008006" key="12">
    <source>
        <dbReference type="Google" id="ProtNLM"/>
    </source>
</evidence>
<evidence type="ECO:0000256" key="1">
    <source>
        <dbReference type="ARBA" id="ARBA00004651"/>
    </source>
</evidence>
<accession>M2U5J6</accession>
<proteinExistence type="inferred from homology"/>
<keyword evidence="5 7" id="KW-1133">Transmembrane helix</keyword>
<protein>
    <recommendedName>
        <fullName evidence="12">DUF421 domain-containing protein</fullName>
    </recommendedName>
</protein>
<dbReference type="Pfam" id="PF20730">
    <property type="entry name" value="YetF_N"/>
    <property type="match status" value="1"/>
</dbReference>
<keyword evidence="6 7" id="KW-0472">Membrane</keyword>
<dbReference type="InterPro" id="IPR007353">
    <property type="entry name" value="DUF421"/>
</dbReference>
<feature type="transmembrane region" description="Helical" evidence="7">
    <location>
        <begin position="45"/>
        <end position="63"/>
    </location>
</feature>